<proteinExistence type="predicted"/>
<dbReference type="OrthoDB" id="2270193at2759"/>
<dbReference type="PANTHER" id="PTHR37543">
    <property type="entry name" value="CCCH ZINC FINGER DNA BINDING PROTEIN (AFU_ORTHOLOGUE AFUA_5G12760)"/>
    <property type="match status" value="1"/>
</dbReference>
<dbReference type="AlphaFoldDB" id="M7X4Z6"/>
<keyword evidence="1" id="KW-0479">Metal-binding</keyword>
<keyword evidence="1" id="KW-0862">Zinc</keyword>
<dbReference type="GO" id="GO:0008270">
    <property type="term" value="F:zinc ion binding"/>
    <property type="evidence" value="ECO:0007669"/>
    <property type="project" value="UniProtKB-KW"/>
</dbReference>
<dbReference type="Proteomes" id="UP000016926">
    <property type="component" value="Unassembled WGS sequence"/>
</dbReference>
<dbReference type="RefSeq" id="XP_016276525.1">
    <property type="nucleotide sequence ID" value="XM_016416806.1"/>
</dbReference>
<dbReference type="PANTHER" id="PTHR37543:SF1">
    <property type="entry name" value="CCCH ZINC FINGER DNA BINDING PROTEIN (AFU_ORTHOLOGUE AFUA_5G12760)"/>
    <property type="match status" value="1"/>
</dbReference>
<protein>
    <submittedName>
        <fullName evidence="4">Zinc finger, CCCH-type protein</fullName>
    </submittedName>
</protein>
<gene>
    <name evidence="4" type="ORF">RHTO_03134</name>
</gene>
<dbReference type="EMBL" id="KB722643">
    <property type="protein sequence ID" value="EMS25406.1"/>
    <property type="molecule type" value="Genomic_DNA"/>
</dbReference>
<name>M7X4Z6_RHOT1</name>
<feature type="coiled-coil region" evidence="2">
    <location>
        <begin position="35"/>
        <end position="127"/>
    </location>
</feature>
<organism evidence="4 5">
    <name type="scientific">Rhodotorula toruloides (strain NP11)</name>
    <name type="common">Yeast</name>
    <name type="synonym">Rhodosporidium toruloides</name>
    <dbReference type="NCBI Taxonomy" id="1130832"/>
    <lineage>
        <taxon>Eukaryota</taxon>
        <taxon>Fungi</taxon>
        <taxon>Dikarya</taxon>
        <taxon>Basidiomycota</taxon>
        <taxon>Pucciniomycotina</taxon>
        <taxon>Microbotryomycetes</taxon>
        <taxon>Sporidiobolales</taxon>
        <taxon>Sporidiobolaceae</taxon>
        <taxon>Rhodotorula</taxon>
    </lineage>
</organism>
<evidence type="ECO:0000313" key="4">
    <source>
        <dbReference type="EMBL" id="EMS25406.1"/>
    </source>
</evidence>
<keyword evidence="1" id="KW-0863">Zinc-finger</keyword>
<dbReference type="Pfam" id="PF25540">
    <property type="entry name" value="DUF7923"/>
    <property type="match status" value="1"/>
</dbReference>
<feature type="domain" description="C3H1-type" evidence="3">
    <location>
        <begin position="385"/>
        <end position="414"/>
    </location>
</feature>
<dbReference type="InterPro" id="IPR000571">
    <property type="entry name" value="Znf_CCCH"/>
</dbReference>
<reference evidence="4 5" key="1">
    <citation type="journal article" date="2012" name="Nat. Commun.">
        <title>A multi-omic map of the lipid-producing yeast Rhodosporidium toruloides.</title>
        <authorList>
            <person name="Zhu Z."/>
            <person name="Zhang S."/>
            <person name="Liu H."/>
            <person name="Shen H."/>
            <person name="Lin X."/>
            <person name="Yang F."/>
            <person name="Zhou Y.J."/>
            <person name="Jin G."/>
            <person name="Ye M."/>
            <person name="Zou H."/>
            <person name="Zou H."/>
            <person name="Zhao Z.K."/>
        </authorList>
    </citation>
    <scope>NUCLEOTIDE SEQUENCE [LARGE SCALE GENOMIC DNA]</scope>
    <source>
        <strain evidence="4 5">NP11</strain>
    </source>
</reference>
<evidence type="ECO:0000313" key="5">
    <source>
        <dbReference type="Proteomes" id="UP000016926"/>
    </source>
</evidence>
<dbReference type="InterPro" id="IPR057683">
    <property type="entry name" value="DUF7923"/>
</dbReference>
<keyword evidence="2" id="KW-0175">Coiled coil</keyword>
<sequence length="466" mass="52568">MATEGSDSVLGAVEEDVAREVEQWRELLASQDEFVANLLANKLALQNRLEEVRKERKQLEASTVTQQEDREEVARLARLRELEDEVEKYRNEYQDLNKAIDEDQSRLAFLETQRREAAERREEAKRESKPGRKTVRRVGPPVTLVLINGSVAPFADKLIQAGKDGGKKASEMLRNEVQLDRGTAAESESEVMVWVWYNRQDLVARLQADRVITVPSTWLNFSQGFARIVGNMLVDVDRNSVAEHMTAVLTKFGFMGNVEKIYIAGVHPGMTILPLVPQDEEGSPEELDKAFEEVVLPKFVLIDHRPNEEKDDLGGPTVTFAGLFDSSSSRPIVPPLVQQSESVGLGLAGPSTAASVSAEPEWQHVSGNKRSTGKRKINPNKALVNQDPPVCFFHYLVKSGCRNERDCPRAHDYELSAGQVRRLREDVAKQPCPSMRKTRECRWNETYRRGTGEPCIFSHESKFFPR</sequence>
<evidence type="ECO:0000256" key="1">
    <source>
        <dbReference type="PROSITE-ProRule" id="PRU00723"/>
    </source>
</evidence>
<evidence type="ECO:0000259" key="3">
    <source>
        <dbReference type="PROSITE" id="PS50103"/>
    </source>
</evidence>
<evidence type="ECO:0000256" key="2">
    <source>
        <dbReference type="SAM" id="Coils"/>
    </source>
</evidence>
<keyword evidence="5" id="KW-1185">Reference proteome</keyword>
<dbReference type="PROSITE" id="PS50103">
    <property type="entry name" value="ZF_C3H1"/>
    <property type="match status" value="1"/>
</dbReference>
<accession>M7X4Z6</accession>
<feature type="zinc finger region" description="C3H1-type" evidence="1">
    <location>
        <begin position="385"/>
        <end position="414"/>
    </location>
</feature>
<dbReference type="HOGENOM" id="CLU_586814_0_0_1"/>
<dbReference type="GeneID" id="27367147"/>